<protein>
    <submittedName>
        <fullName evidence="2">Uncharacterized protein</fullName>
    </submittedName>
</protein>
<proteinExistence type="predicted"/>
<dbReference type="EMBL" id="CP013002">
    <property type="protein sequence ID" value="ALL14180.1"/>
    <property type="molecule type" value="Genomic_DNA"/>
</dbReference>
<reference evidence="2 3" key="1">
    <citation type="submission" date="2015-10" db="EMBL/GenBank/DDBJ databases">
        <title>Conservation of the essential genome among Caulobacter and Brevundimonas species.</title>
        <authorList>
            <person name="Scott D."/>
            <person name="Ely B."/>
        </authorList>
    </citation>
    <scope>NUCLEOTIDE SEQUENCE [LARGE SCALE GENOMIC DNA]</scope>
    <source>
        <strain evidence="2 3">CB4</strain>
    </source>
</reference>
<feature type="signal peptide" evidence="1">
    <location>
        <begin position="1"/>
        <end position="23"/>
    </location>
</feature>
<organism evidence="2 3">
    <name type="scientific">Caulobacter henricii</name>
    <dbReference type="NCBI Taxonomy" id="69395"/>
    <lineage>
        <taxon>Bacteria</taxon>
        <taxon>Pseudomonadati</taxon>
        <taxon>Pseudomonadota</taxon>
        <taxon>Alphaproteobacteria</taxon>
        <taxon>Caulobacterales</taxon>
        <taxon>Caulobacteraceae</taxon>
        <taxon>Caulobacter</taxon>
    </lineage>
</organism>
<dbReference type="RefSeq" id="WP_062148307.1">
    <property type="nucleotide sequence ID" value="NZ_CP013002.1"/>
</dbReference>
<feature type="chain" id="PRO_5006052641" evidence="1">
    <location>
        <begin position="24"/>
        <end position="154"/>
    </location>
</feature>
<dbReference type="AlphaFoldDB" id="A0A0P0P111"/>
<dbReference type="Proteomes" id="UP000056905">
    <property type="component" value="Chromosome"/>
</dbReference>
<dbReference type="STRING" id="69395.AQ619_12990"/>
<accession>A0A0P0P111</accession>
<keyword evidence="3" id="KW-1185">Reference proteome</keyword>
<evidence type="ECO:0000313" key="3">
    <source>
        <dbReference type="Proteomes" id="UP000056905"/>
    </source>
</evidence>
<dbReference type="KEGG" id="chq:AQ619_12990"/>
<evidence type="ECO:0000313" key="2">
    <source>
        <dbReference type="EMBL" id="ALL14180.1"/>
    </source>
</evidence>
<name>A0A0P0P111_9CAUL</name>
<evidence type="ECO:0000256" key="1">
    <source>
        <dbReference type="SAM" id="SignalP"/>
    </source>
</evidence>
<gene>
    <name evidence="2" type="ORF">AQ619_12990</name>
</gene>
<sequence length="154" mass="17506">MKTVKFAAVVAALIALSASGATARQAGYVYLQCNVAMNGSPGPQTYRIGNGQWDFLDNPYWEALEWVNCGEQRRRDNFLYTRNCSFNDRQFRSEINIRHVMPGMEGFSISIQHNVDRDAGTMGYSYLSVNETENRRRLSTCKPIQDPGPPQRKF</sequence>
<keyword evidence="1" id="KW-0732">Signal</keyword>